<gene>
    <name evidence="1" type="ORF">Goari_008978</name>
</gene>
<evidence type="ECO:0000313" key="2">
    <source>
        <dbReference type="Proteomes" id="UP000593577"/>
    </source>
</evidence>
<proteinExistence type="predicted"/>
<organism evidence="1 2">
    <name type="scientific">Gossypium aridum</name>
    <name type="common">American cotton</name>
    <name type="synonym">Erioxylum aridum</name>
    <dbReference type="NCBI Taxonomy" id="34290"/>
    <lineage>
        <taxon>Eukaryota</taxon>
        <taxon>Viridiplantae</taxon>
        <taxon>Streptophyta</taxon>
        <taxon>Embryophyta</taxon>
        <taxon>Tracheophyta</taxon>
        <taxon>Spermatophyta</taxon>
        <taxon>Magnoliopsida</taxon>
        <taxon>eudicotyledons</taxon>
        <taxon>Gunneridae</taxon>
        <taxon>Pentapetalae</taxon>
        <taxon>rosids</taxon>
        <taxon>malvids</taxon>
        <taxon>Malvales</taxon>
        <taxon>Malvaceae</taxon>
        <taxon>Malvoideae</taxon>
        <taxon>Gossypium</taxon>
    </lineage>
</organism>
<name>A0A7J8XVM3_GOSAI</name>
<dbReference type="EMBL" id="JABFAA010000009">
    <property type="protein sequence ID" value="MBA0691348.1"/>
    <property type="molecule type" value="Genomic_DNA"/>
</dbReference>
<accession>A0A7J8XVM3</accession>
<evidence type="ECO:0000313" key="1">
    <source>
        <dbReference type="EMBL" id="MBA0691348.1"/>
    </source>
</evidence>
<sequence length="38" mass="4257">MVGDTVRKNMIKMVMVAMVQMVVIGNYNMGKGNLTIIR</sequence>
<dbReference type="Proteomes" id="UP000593577">
    <property type="component" value="Unassembled WGS sequence"/>
</dbReference>
<keyword evidence="2" id="KW-1185">Reference proteome</keyword>
<comment type="caution">
    <text evidence="1">The sequence shown here is derived from an EMBL/GenBank/DDBJ whole genome shotgun (WGS) entry which is preliminary data.</text>
</comment>
<reference evidence="1 2" key="1">
    <citation type="journal article" date="2019" name="Genome Biol. Evol.">
        <title>Insights into the evolution of the New World diploid cottons (Gossypium, subgenus Houzingenia) based on genome sequencing.</title>
        <authorList>
            <person name="Grover C.E."/>
            <person name="Arick M.A. 2nd"/>
            <person name="Thrash A."/>
            <person name="Conover J.L."/>
            <person name="Sanders W.S."/>
            <person name="Peterson D.G."/>
            <person name="Frelichowski J.E."/>
            <person name="Scheffler J.A."/>
            <person name="Scheffler B.E."/>
            <person name="Wendel J.F."/>
        </authorList>
    </citation>
    <scope>NUCLEOTIDE SEQUENCE [LARGE SCALE GENOMIC DNA]</scope>
    <source>
        <strain evidence="1">185</strain>
        <tissue evidence="1">Leaf</tissue>
    </source>
</reference>
<dbReference type="AlphaFoldDB" id="A0A7J8XVM3"/>
<protein>
    <submittedName>
        <fullName evidence="1">Uncharacterized protein</fullName>
    </submittedName>
</protein>